<protein>
    <submittedName>
        <fullName evidence="2">Uncharacterized protein</fullName>
    </submittedName>
</protein>
<comment type="caution">
    <text evidence="2">The sequence shown here is derived from an EMBL/GenBank/DDBJ whole genome shotgun (WGS) entry which is preliminary data.</text>
</comment>
<keyword evidence="3" id="KW-1185">Reference proteome</keyword>
<feature type="region of interest" description="Disordered" evidence="1">
    <location>
        <begin position="1"/>
        <end position="32"/>
    </location>
</feature>
<sequence length="541" mass="59860">MTKPTTRSAAPPTAKELRERLDDESKTADDDTALRAQVELWTRLRAAFAAHPLSSGIEAMDDLAMAAIAGDSATKLSLPGTAVILPSTDLQTPQDPPVHTLFAPAATAARSKRTNPRGKGKVRAPPAKKRRTVIKSRRSWFQLPGNAPKKIKEDLARLEDEAAEQDTTPERLAYRWRDQRAWYDPKKHPDLHHQHWRFFMQHRSTFLILALYAATDDAGARRKLKSIACQKRLLFISYNIEEFGYYGFLELFENGAHDHLMWLGGKAAKHSTGAKKAKSRDDAADPPQDELAQLLRHDPSHYERVIERVLDLTRVDEEGYASIRELLEQSNALDPSRPAHLRLSTNALARIALDVSIKDPPNPNWVGNRSTGPWKKLLSDITLRSVQAKLDKRLSKDKSVVTYDHKKFKASEQCEDDSDFEDDGEPVILPPTPPVTKSTRAVPKQQDHTGLTDSSDEEDEDEEFPPPGQHGGEEDAPSDASGDDKPDENASDGSDDEPDPPKGSSDKKAGNKGDGSTSKTSSSDKSDDAPSPDDKASKNSK</sequence>
<organism evidence="2 3">
    <name type="scientific">Phytophthora rubi</name>
    <dbReference type="NCBI Taxonomy" id="129364"/>
    <lineage>
        <taxon>Eukaryota</taxon>
        <taxon>Sar</taxon>
        <taxon>Stramenopiles</taxon>
        <taxon>Oomycota</taxon>
        <taxon>Peronosporomycetes</taxon>
        <taxon>Peronosporales</taxon>
        <taxon>Peronosporaceae</taxon>
        <taxon>Phytophthora</taxon>
    </lineage>
</organism>
<feature type="compositionally biased region" description="Basic and acidic residues" evidence="1">
    <location>
        <begin position="522"/>
        <end position="541"/>
    </location>
</feature>
<feature type="compositionally biased region" description="Basic and acidic residues" evidence="1">
    <location>
        <begin position="15"/>
        <end position="32"/>
    </location>
</feature>
<evidence type="ECO:0000313" key="2">
    <source>
        <dbReference type="EMBL" id="KAE9343830.1"/>
    </source>
</evidence>
<dbReference type="Proteomes" id="UP000434957">
    <property type="component" value="Unassembled WGS sequence"/>
</dbReference>
<feature type="region of interest" description="Disordered" evidence="1">
    <location>
        <begin position="410"/>
        <end position="541"/>
    </location>
</feature>
<feature type="compositionally biased region" description="Acidic residues" evidence="1">
    <location>
        <begin position="413"/>
        <end position="425"/>
    </location>
</feature>
<dbReference type="EMBL" id="QXFT01000443">
    <property type="protein sequence ID" value="KAE9343830.1"/>
    <property type="molecule type" value="Genomic_DNA"/>
</dbReference>
<feature type="compositionally biased region" description="Acidic residues" evidence="1">
    <location>
        <begin position="489"/>
        <end position="498"/>
    </location>
</feature>
<feature type="region of interest" description="Disordered" evidence="1">
    <location>
        <begin position="108"/>
        <end position="129"/>
    </location>
</feature>
<evidence type="ECO:0000256" key="1">
    <source>
        <dbReference type="SAM" id="MobiDB-lite"/>
    </source>
</evidence>
<name>A0A6A4FG45_9STRA</name>
<reference evidence="2 3" key="1">
    <citation type="submission" date="2018-08" db="EMBL/GenBank/DDBJ databases">
        <title>Genomic investigation of the strawberry pathogen Phytophthora fragariae indicates pathogenicity is determined by transcriptional variation in three key races.</title>
        <authorList>
            <person name="Adams T.M."/>
            <person name="Armitage A.D."/>
            <person name="Sobczyk M.K."/>
            <person name="Bates H.J."/>
            <person name="Dunwell J.M."/>
            <person name="Nellist C.F."/>
            <person name="Harrison R.J."/>
        </authorList>
    </citation>
    <scope>NUCLEOTIDE SEQUENCE [LARGE SCALE GENOMIC DNA]</scope>
    <source>
        <strain evidence="2 3">SCRP333</strain>
    </source>
</reference>
<evidence type="ECO:0000313" key="3">
    <source>
        <dbReference type="Proteomes" id="UP000434957"/>
    </source>
</evidence>
<dbReference type="AlphaFoldDB" id="A0A6A4FG45"/>
<gene>
    <name evidence="2" type="ORF">PR003_g8766</name>
</gene>
<accession>A0A6A4FG45</accession>
<feature type="compositionally biased region" description="Acidic residues" evidence="1">
    <location>
        <begin position="454"/>
        <end position="464"/>
    </location>
</feature>
<feature type="compositionally biased region" description="Basic residues" evidence="1">
    <location>
        <begin position="110"/>
        <end position="129"/>
    </location>
</feature>
<proteinExistence type="predicted"/>